<protein>
    <submittedName>
        <fullName evidence="1">Uncharacterized protein</fullName>
    </submittedName>
</protein>
<keyword evidence="2" id="KW-1185">Reference proteome</keyword>
<evidence type="ECO:0000313" key="2">
    <source>
        <dbReference type="Proteomes" id="UP000651452"/>
    </source>
</evidence>
<dbReference type="OrthoDB" id="3821113at2759"/>
<accession>A0A8H7MCT8</accession>
<dbReference type="PANTHER" id="PTHR34561">
    <property type="entry name" value="NADH DEHYDROGENASE [UBIQUINONE] 1 ALPHA SUBCOMPLEX ASSEMBLY FACTOR 8"/>
    <property type="match status" value="1"/>
</dbReference>
<reference evidence="1" key="2">
    <citation type="submission" date="2020-09" db="EMBL/GenBank/DDBJ databases">
        <title>Reference genome assembly for Australian Ascochyta lentis isolate Al4.</title>
        <authorList>
            <person name="Lee R.C."/>
            <person name="Farfan-Caceres L.M."/>
            <person name="Debler J.W."/>
            <person name="Williams A.H."/>
            <person name="Henares B.M."/>
        </authorList>
    </citation>
    <scope>NUCLEOTIDE SEQUENCE</scope>
    <source>
        <strain evidence="1">Al4</strain>
    </source>
</reference>
<sequence length="145" mass="15744">MQVMRAKSPSVQGNNCGTVFEGVKAGRRDNDVGRALFGVPATNPTQPPAFGVVDSLAGVCAKTSVRYIRQPSGLDLIETPVFTTSIMPGRTRPIDKLASAVGKCSTESAVYGKCIFADYNNVHKDMCAKEFMKLKECYLKAYKTR</sequence>
<organism evidence="1 2">
    <name type="scientific">Ascochyta lentis</name>
    <dbReference type="NCBI Taxonomy" id="205686"/>
    <lineage>
        <taxon>Eukaryota</taxon>
        <taxon>Fungi</taxon>
        <taxon>Dikarya</taxon>
        <taxon>Ascomycota</taxon>
        <taxon>Pezizomycotina</taxon>
        <taxon>Dothideomycetes</taxon>
        <taxon>Pleosporomycetidae</taxon>
        <taxon>Pleosporales</taxon>
        <taxon>Pleosporineae</taxon>
        <taxon>Didymellaceae</taxon>
        <taxon>Ascochyta</taxon>
    </lineage>
</organism>
<dbReference type="GO" id="GO:0005739">
    <property type="term" value="C:mitochondrion"/>
    <property type="evidence" value="ECO:0007669"/>
    <property type="project" value="InterPro"/>
</dbReference>
<dbReference type="InterPro" id="IPR034595">
    <property type="entry name" value="NDUFAF8"/>
</dbReference>
<dbReference type="PANTHER" id="PTHR34561:SF1">
    <property type="entry name" value="NADH DEHYDROGENASE [UBIQUINONE] 1 ALPHA SUBCOMPLEX ASSEMBLY FACTOR 8"/>
    <property type="match status" value="1"/>
</dbReference>
<gene>
    <name evidence="1" type="ORF">EKO04_011146</name>
</gene>
<proteinExistence type="predicted"/>
<dbReference type="GO" id="GO:0032981">
    <property type="term" value="P:mitochondrial respiratory chain complex I assembly"/>
    <property type="evidence" value="ECO:0007669"/>
    <property type="project" value="InterPro"/>
</dbReference>
<name>A0A8H7MCT8_9PLEO</name>
<comment type="caution">
    <text evidence="1">The sequence shown here is derived from an EMBL/GenBank/DDBJ whole genome shotgun (WGS) entry which is preliminary data.</text>
</comment>
<dbReference type="EMBL" id="RZGK01000022">
    <property type="protein sequence ID" value="KAF9690894.1"/>
    <property type="molecule type" value="Genomic_DNA"/>
</dbReference>
<dbReference type="AlphaFoldDB" id="A0A8H7MCT8"/>
<reference evidence="1" key="1">
    <citation type="submission" date="2018-12" db="EMBL/GenBank/DDBJ databases">
        <authorList>
            <person name="Syme R.A."/>
            <person name="Farfan-Caceres L."/>
            <person name="Lichtenzveig J."/>
        </authorList>
    </citation>
    <scope>NUCLEOTIDE SEQUENCE</scope>
    <source>
        <strain evidence="1">Al4</strain>
    </source>
</reference>
<dbReference type="Proteomes" id="UP000651452">
    <property type="component" value="Unassembled WGS sequence"/>
</dbReference>
<evidence type="ECO:0000313" key="1">
    <source>
        <dbReference type="EMBL" id="KAF9690894.1"/>
    </source>
</evidence>